<evidence type="ECO:0000313" key="6">
    <source>
        <dbReference type="Proteomes" id="UP000199476"/>
    </source>
</evidence>
<dbReference type="InterPro" id="IPR039424">
    <property type="entry name" value="SBP_5"/>
</dbReference>
<comment type="similarity">
    <text evidence="1">Belongs to the bacterial solute-binding protein 5 family.</text>
</comment>
<evidence type="ECO:0000256" key="1">
    <source>
        <dbReference type="ARBA" id="ARBA00005695"/>
    </source>
</evidence>
<evidence type="ECO:0000256" key="3">
    <source>
        <dbReference type="ARBA" id="ARBA00022729"/>
    </source>
</evidence>
<dbReference type="SUPFAM" id="SSF53850">
    <property type="entry name" value="Periplasmic binding protein-like II"/>
    <property type="match status" value="1"/>
</dbReference>
<evidence type="ECO:0000256" key="2">
    <source>
        <dbReference type="ARBA" id="ARBA00022448"/>
    </source>
</evidence>
<dbReference type="STRING" id="321763.SAMN04488692_1337"/>
<keyword evidence="3" id="KW-0732">Signal</keyword>
<gene>
    <name evidence="5" type="ORF">SAMN04488692_1337</name>
</gene>
<evidence type="ECO:0000259" key="4">
    <source>
        <dbReference type="Pfam" id="PF00496"/>
    </source>
</evidence>
<reference evidence="5 6" key="1">
    <citation type="submission" date="2016-10" db="EMBL/GenBank/DDBJ databases">
        <authorList>
            <person name="de Groot N.N."/>
        </authorList>
    </citation>
    <scope>NUCLEOTIDE SEQUENCE [LARGE SCALE GENOMIC DNA]</scope>
    <source>
        <strain evidence="5 6">SLAS-1</strain>
    </source>
</reference>
<dbReference type="GO" id="GO:0043190">
    <property type="term" value="C:ATP-binding cassette (ABC) transporter complex"/>
    <property type="evidence" value="ECO:0007669"/>
    <property type="project" value="InterPro"/>
</dbReference>
<dbReference type="CDD" id="cd08499">
    <property type="entry name" value="PBP2_Ylib_like"/>
    <property type="match status" value="1"/>
</dbReference>
<dbReference type="OrthoDB" id="9772924at2"/>
<dbReference type="InterPro" id="IPR000914">
    <property type="entry name" value="SBP_5_dom"/>
</dbReference>
<dbReference type="EMBL" id="FNGO01000033">
    <property type="protein sequence ID" value="SDM41422.1"/>
    <property type="molecule type" value="Genomic_DNA"/>
</dbReference>
<dbReference type="Gene3D" id="3.10.105.10">
    <property type="entry name" value="Dipeptide-binding Protein, Domain 3"/>
    <property type="match status" value="1"/>
</dbReference>
<evidence type="ECO:0000313" key="5">
    <source>
        <dbReference type="EMBL" id="SDM41422.1"/>
    </source>
</evidence>
<dbReference type="Proteomes" id="UP000199476">
    <property type="component" value="Unassembled WGS sequence"/>
</dbReference>
<accession>A0A1G9T1A1</accession>
<feature type="domain" description="Solute-binding protein family 5" evidence="4">
    <location>
        <begin position="71"/>
        <end position="428"/>
    </location>
</feature>
<dbReference type="InterPro" id="IPR030678">
    <property type="entry name" value="Peptide/Ni-bd"/>
</dbReference>
<dbReference type="GO" id="GO:0042597">
    <property type="term" value="C:periplasmic space"/>
    <property type="evidence" value="ECO:0007669"/>
    <property type="project" value="UniProtKB-ARBA"/>
</dbReference>
<dbReference type="Gene3D" id="3.90.76.10">
    <property type="entry name" value="Dipeptide-binding Protein, Domain 1"/>
    <property type="match status" value="1"/>
</dbReference>
<sequence>MKNKFLICVLFIIFFVGFTLSPIQAREGGDLSIAIGSDPESLDPANAESSPAAMVMIHSIENLFDMTPEGEIVPELAKDYNISEDGKEFKIYLREGIEFHDGEYFDAEAVKFNLERLLDEVSPFAFLIDQITEIEIIDDYTVKIHTDEPFAPLITNLSSHGFMGMVSPQAVEKYGEDFSTNPVGTGPFEFVDWTRGEEIVLERNEDYWGDNAYLEKVSFKIIPEDSSRVVQVETGEVDAAMFIPPRERNRLLEVEDINIIEESSLRTIYTGLNTKVEPLDDVKVRQALNYAINNQAIVEEIMEGAGRPSDAPVAPGTFGYAEQDRYDYNPEKAQELLAEAGYEDGFETTLHHPVGRYMMDETIAEAIQGQLAEIGIEVSLETMEWVTYLEFLSEPPEESEHEMYILGWGNMTGDSDNGLYPLFHSSEWAPKGFDYTYLGNERVDELLDQARVTPQPERREEIYEEAIEIIWEEAPWIFLHSEVQINAVREGVEGLLHHPREYIFAGEAYLEDN</sequence>
<dbReference type="GO" id="GO:1904680">
    <property type="term" value="F:peptide transmembrane transporter activity"/>
    <property type="evidence" value="ECO:0007669"/>
    <property type="project" value="TreeGrafter"/>
</dbReference>
<dbReference type="GO" id="GO:0015833">
    <property type="term" value="P:peptide transport"/>
    <property type="evidence" value="ECO:0007669"/>
    <property type="project" value="TreeGrafter"/>
</dbReference>
<dbReference type="RefSeq" id="WP_089762131.1">
    <property type="nucleotide sequence ID" value="NZ_FNGO01000033.1"/>
</dbReference>
<keyword evidence="6" id="KW-1185">Reference proteome</keyword>
<dbReference type="AlphaFoldDB" id="A0A1G9T1A1"/>
<dbReference type="Pfam" id="PF00496">
    <property type="entry name" value="SBP_bac_5"/>
    <property type="match status" value="1"/>
</dbReference>
<organism evidence="5 6">
    <name type="scientific">Halarsenatibacter silvermanii</name>
    <dbReference type="NCBI Taxonomy" id="321763"/>
    <lineage>
        <taxon>Bacteria</taxon>
        <taxon>Bacillati</taxon>
        <taxon>Bacillota</taxon>
        <taxon>Clostridia</taxon>
        <taxon>Halanaerobiales</taxon>
        <taxon>Halarsenatibacteraceae</taxon>
        <taxon>Halarsenatibacter</taxon>
    </lineage>
</organism>
<dbReference type="PANTHER" id="PTHR30290">
    <property type="entry name" value="PERIPLASMIC BINDING COMPONENT OF ABC TRANSPORTER"/>
    <property type="match status" value="1"/>
</dbReference>
<name>A0A1G9T1A1_9FIRM</name>
<dbReference type="PIRSF" id="PIRSF002741">
    <property type="entry name" value="MppA"/>
    <property type="match status" value="1"/>
</dbReference>
<keyword evidence="2" id="KW-0813">Transport</keyword>
<protein>
    <submittedName>
        <fullName evidence="5">Peptide/nickel transport system substrate-binding protein</fullName>
    </submittedName>
</protein>
<proteinExistence type="inferred from homology"/>
<dbReference type="Gene3D" id="3.40.190.10">
    <property type="entry name" value="Periplasmic binding protein-like II"/>
    <property type="match status" value="1"/>
</dbReference>
<dbReference type="PANTHER" id="PTHR30290:SF9">
    <property type="entry name" value="OLIGOPEPTIDE-BINDING PROTEIN APPA"/>
    <property type="match status" value="1"/>
</dbReference>